<gene>
    <name evidence="2" type="ORF">LSALG_LOCUS16852</name>
</gene>
<dbReference type="Proteomes" id="UP001177003">
    <property type="component" value="Chromosome 3"/>
</dbReference>
<evidence type="ECO:0000256" key="1">
    <source>
        <dbReference type="SAM" id="SignalP"/>
    </source>
</evidence>
<protein>
    <recommendedName>
        <fullName evidence="4">Rapid ALkalinization Factor</fullName>
    </recommendedName>
</protein>
<feature type="signal peptide" evidence="1">
    <location>
        <begin position="1"/>
        <end position="26"/>
    </location>
</feature>
<keyword evidence="1" id="KW-0732">Signal</keyword>
<dbReference type="AlphaFoldDB" id="A0AA35YMQ2"/>
<feature type="chain" id="PRO_5041440417" description="Rapid ALkalinization Factor" evidence="1">
    <location>
        <begin position="27"/>
        <end position="102"/>
    </location>
</feature>
<proteinExistence type="predicted"/>
<evidence type="ECO:0000313" key="3">
    <source>
        <dbReference type="Proteomes" id="UP001177003"/>
    </source>
</evidence>
<organism evidence="2 3">
    <name type="scientific">Lactuca saligna</name>
    <name type="common">Willowleaf lettuce</name>
    <dbReference type="NCBI Taxonomy" id="75948"/>
    <lineage>
        <taxon>Eukaryota</taxon>
        <taxon>Viridiplantae</taxon>
        <taxon>Streptophyta</taxon>
        <taxon>Embryophyta</taxon>
        <taxon>Tracheophyta</taxon>
        <taxon>Spermatophyta</taxon>
        <taxon>Magnoliopsida</taxon>
        <taxon>eudicotyledons</taxon>
        <taxon>Gunneridae</taxon>
        <taxon>Pentapetalae</taxon>
        <taxon>asterids</taxon>
        <taxon>campanulids</taxon>
        <taxon>Asterales</taxon>
        <taxon>Asteraceae</taxon>
        <taxon>Cichorioideae</taxon>
        <taxon>Cichorieae</taxon>
        <taxon>Lactucinae</taxon>
        <taxon>Lactuca</taxon>
    </lineage>
</organism>
<sequence length="102" mass="11808">MVSRSTNFVFFTFLIFLPSIINVCEGFAISHCNGTMDECSTLMEEDEEFLMDTEEHRRILIENKNLIYNGLQKPPICDPKNCDGLYNVRKDRGCVNYCNKGR</sequence>
<accession>A0AA35YMQ2</accession>
<evidence type="ECO:0000313" key="2">
    <source>
        <dbReference type="EMBL" id="CAI9276891.1"/>
    </source>
</evidence>
<reference evidence="2" key="1">
    <citation type="submission" date="2023-04" db="EMBL/GenBank/DDBJ databases">
        <authorList>
            <person name="Vijverberg K."/>
            <person name="Xiong W."/>
            <person name="Schranz E."/>
        </authorList>
    </citation>
    <scope>NUCLEOTIDE SEQUENCE</scope>
</reference>
<name>A0AA35YMQ2_LACSI</name>
<evidence type="ECO:0008006" key="4">
    <source>
        <dbReference type="Google" id="ProtNLM"/>
    </source>
</evidence>
<keyword evidence="3" id="KW-1185">Reference proteome</keyword>
<dbReference type="EMBL" id="OX465079">
    <property type="protein sequence ID" value="CAI9276891.1"/>
    <property type="molecule type" value="Genomic_DNA"/>
</dbReference>